<protein>
    <recommendedName>
        <fullName evidence="4">Scaffolding protein</fullName>
    </recommendedName>
</protein>
<name>A0A553FRB1_9CORY</name>
<sequence length="179" mass="19423">MSDSESTKETSQQSQEATGGESKQSGGFVPPKSQEEFDRIIQERVARAKASAADEVRKSYEGFKSAEEFKQLQDKYDTAAAELGNEYRKSAAAEAGLPLSMADRLQGESREEWFNDAKSIAEQFAGLASAGSEKSEEQQQSGGSSPRSNPREQRGQTGGNPGADMDISVDDVLKNVNRF</sequence>
<accession>A0A553FRB1</accession>
<evidence type="ECO:0008006" key="4">
    <source>
        <dbReference type="Google" id="ProtNLM"/>
    </source>
</evidence>
<gene>
    <name evidence="2" type="ORF">FNY97_10405</name>
</gene>
<dbReference type="RefSeq" id="WP_144013843.1">
    <property type="nucleotide sequence ID" value="NZ_VKDK01000020.1"/>
</dbReference>
<proteinExistence type="predicted"/>
<keyword evidence="3" id="KW-1185">Reference proteome</keyword>
<evidence type="ECO:0000313" key="2">
    <source>
        <dbReference type="EMBL" id="TRX59794.1"/>
    </source>
</evidence>
<dbReference type="Proteomes" id="UP000320443">
    <property type="component" value="Unassembled WGS sequence"/>
</dbReference>
<evidence type="ECO:0000256" key="1">
    <source>
        <dbReference type="SAM" id="MobiDB-lite"/>
    </source>
</evidence>
<feature type="region of interest" description="Disordered" evidence="1">
    <location>
        <begin position="124"/>
        <end position="179"/>
    </location>
</feature>
<evidence type="ECO:0000313" key="3">
    <source>
        <dbReference type="Proteomes" id="UP000320443"/>
    </source>
</evidence>
<organism evidence="2 3">
    <name type="scientific">Corynebacterium hiratae</name>
    <dbReference type="NCBI Taxonomy" id="3139423"/>
    <lineage>
        <taxon>Bacteria</taxon>
        <taxon>Bacillati</taxon>
        <taxon>Actinomycetota</taxon>
        <taxon>Actinomycetes</taxon>
        <taxon>Mycobacteriales</taxon>
        <taxon>Corynebacteriaceae</taxon>
        <taxon>Corynebacterium</taxon>
    </lineage>
</organism>
<comment type="caution">
    <text evidence="2">The sequence shown here is derived from an EMBL/GenBank/DDBJ whole genome shotgun (WGS) entry which is preliminary data.</text>
</comment>
<dbReference type="EMBL" id="VKDK01000020">
    <property type="protein sequence ID" value="TRX59794.1"/>
    <property type="molecule type" value="Genomic_DNA"/>
</dbReference>
<reference evidence="2 3" key="1">
    <citation type="submission" date="2019-07" db="EMBL/GenBank/DDBJ databases">
        <title>Draft genome of C. aurimucosum strain 2274.</title>
        <authorList>
            <person name="Pacheco L.G.C."/>
            <person name="Aguiar E.R.G.R."/>
            <person name="Santos C.S."/>
            <person name="Rocha D.J.P.G."/>
            <person name="Sant'Anna L.O."/>
            <person name="Mattos-Guaraldi A.L."/>
            <person name="Santos L.S."/>
        </authorList>
    </citation>
    <scope>NUCLEOTIDE SEQUENCE [LARGE SCALE GENOMIC DNA]</scope>
    <source>
        <strain evidence="2 3">2274</strain>
    </source>
</reference>
<feature type="compositionally biased region" description="Low complexity" evidence="1">
    <location>
        <begin position="128"/>
        <end position="145"/>
    </location>
</feature>
<dbReference type="AlphaFoldDB" id="A0A553FRB1"/>
<feature type="compositionally biased region" description="Low complexity" evidence="1">
    <location>
        <begin position="9"/>
        <end position="18"/>
    </location>
</feature>
<feature type="region of interest" description="Disordered" evidence="1">
    <location>
        <begin position="1"/>
        <end position="38"/>
    </location>
</feature>